<dbReference type="AlphaFoldDB" id="A0ABD3CBG9"/>
<keyword evidence="4" id="KW-1185">Reference proteome</keyword>
<dbReference type="Gene3D" id="3.30.420.10">
    <property type="entry name" value="Ribonuclease H-like superfamily/Ribonuclease H"/>
    <property type="match status" value="1"/>
</dbReference>
<accession>A0ABD3CBG9</accession>
<protein>
    <recommendedName>
        <fullName evidence="5">RNase H type-1 domain-containing protein</fullName>
    </recommendedName>
</protein>
<dbReference type="SUPFAM" id="SSF53098">
    <property type="entry name" value="Ribonuclease H-like"/>
    <property type="match status" value="1"/>
</dbReference>
<sequence>MGFAECNHITTHLGMPFCRQKSRTAACNAIIERIENKLNGWKEKCLSQASRTILIKAVAQSIPTYAMSTCIFPKSICSKIDAMYRKLWWGCNNNGNALMLKCWDSICSPKSSGGLGFKRAYDLNIGLMAKMTWLIASDQNIFWIKLIKSKYLRGKSFLADDPSALNCSWLWTDICSCRLLIKEGALYPVTTNSNIQIWTDPWIPSIPNFTPTTSSSNTNTLSLSLVRNLIDQANSCWNMNALNATFSSSSVKEILKIQISPLDRPKTLLWSLSLSGNFSTKSVYLFSQKARFNHTNILIPDNWNNIWNCKIHNRLKHLFWRIINNILPCKTKIGAIFPLPDSCCYLCNSSIETLDRLFITCPFVQQIWSLSFWMLNISCFAHLSIRQWICLIFEKDNLLFTDKILNLEFILYNALVFDNIWRYRNSLAHGGVVLTVQDLVTTITKQADYHWLSIVQSTQSRSPINHLWKAPPICWLKINVDVAFTKDTTHTGVVLRNEHGSISLAAAFKHSCPDAVTAEALAILDAIDILNNIKPKKVIIESDCLNVVSFINGSSNNTFWTASPVVDRIRRCWNCWPTWIFKYTHRSSNGAAHNLANWADNYSFVGYISLDDIPVSVFCDQGYPLVTTL</sequence>
<reference evidence="4" key="1">
    <citation type="journal article" date="2024" name="IScience">
        <title>Strigolactones Initiate the Formation of Haustorium-like Structures in Castilleja.</title>
        <authorList>
            <person name="Buerger M."/>
            <person name="Peterson D."/>
            <person name="Chory J."/>
        </authorList>
    </citation>
    <scope>NUCLEOTIDE SEQUENCE [LARGE SCALE GENOMIC DNA]</scope>
</reference>
<evidence type="ECO:0000313" key="3">
    <source>
        <dbReference type="EMBL" id="KAL3626892.1"/>
    </source>
</evidence>
<evidence type="ECO:0000259" key="2">
    <source>
        <dbReference type="Pfam" id="PF13966"/>
    </source>
</evidence>
<dbReference type="CDD" id="cd06222">
    <property type="entry name" value="RNase_H_like"/>
    <property type="match status" value="1"/>
</dbReference>
<feature type="domain" description="Reverse transcriptase zinc-binding" evidence="2">
    <location>
        <begin position="278"/>
        <end position="368"/>
    </location>
</feature>
<dbReference type="PANTHER" id="PTHR33116">
    <property type="entry name" value="REVERSE TRANSCRIPTASE ZINC-BINDING DOMAIN-CONTAINING PROTEIN-RELATED-RELATED"/>
    <property type="match status" value="1"/>
</dbReference>
<dbReference type="Proteomes" id="UP001632038">
    <property type="component" value="Unassembled WGS sequence"/>
</dbReference>
<dbReference type="InterPro" id="IPR026960">
    <property type="entry name" value="RVT-Znf"/>
</dbReference>
<gene>
    <name evidence="3" type="ORF">CASFOL_029297</name>
</gene>
<dbReference type="EMBL" id="JAVIJP010000042">
    <property type="protein sequence ID" value="KAL3626892.1"/>
    <property type="molecule type" value="Genomic_DNA"/>
</dbReference>
<evidence type="ECO:0008006" key="5">
    <source>
        <dbReference type="Google" id="ProtNLM"/>
    </source>
</evidence>
<name>A0ABD3CBG9_9LAMI</name>
<dbReference type="Pfam" id="PF13966">
    <property type="entry name" value="zf-RVT"/>
    <property type="match status" value="1"/>
</dbReference>
<feature type="domain" description="RNase H type-1" evidence="1">
    <location>
        <begin position="479"/>
        <end position="599"/>
    </location>
</feature>
<comment type="caution">
    <text evidence="3">The sequence shown here is derived from an EMBL/GenBank/DDBJ whole genome shotgun (WGS) entry which is preliminary data.</text>
</comment>
<dbReference type="InterPro" id="IPR036397">
    <property type="entry name" value="RNaseH_sf"/>
</dbReference>
<evidence type="ECO:0000259" key="1">
    <source>
        <dbReference type="Pfam" id="PF13456"/>
    </source>
</evidence>
<dbReference type="PANTHER" id="PTHR33116:SF78">
    <property type="entry name" value="OS12G0587133 PROTEIN"/>
    <property type="match status" value="1"/>
</dbReference>
<organism evidence="3 4">
    <name type="scientific">Castilleja foliolosa</name>
    <dbReference type="NCBI Taxonomy" id="1961234"/>
    <lineage>
        <taxon>Eukaryota</taxon>
        <taxon>Viridiplantae</taxon>
        <taxon>Streptophyta</taxon>
        <taxon>Embryophyta</taxon>
        <taxon>Tracheophyta</taxon>
        <taxon>Spermatophyta</taxon>
        <taxon>Magnoliopsida</taxon>
        <taxon>eudicotyledons</taxon>
        <taxon>Gunneridae</taxon>
        <taxon>Pentapetalae</taxon>
        <taxon>asterids</taxon>
        <taxon>lamiids</taxon>
        <taxon>Lamiales</taxon>
        <taxon>Orobanchaceae</taxon>
        <taxon>Pedicularideae</taxon>
        <taxon>Castillejinae</taxon>
        <taxon>Castilleja</taxon>
    </lineage>
</organism>
<dbReference type="InterPro" id="IPR012337">
    <property type="entry name" value="RNaseH-like_sf"/>
</dbReference>
<dbReference type="InterPro" id="IPR044730">
    <property type="entry name" value="RNase_H-like_dom_plant"/>
</dbReference>
<dbReference type="Pfam" id="PF13456">
    <property type="entry name" value="RVT_3"/>
    <property type="match status" value="1"/>
</dbReference>
<proteinExistence type="predicted"/>
<evidence type="ECO:0000313" key="4">
    <source>
        <dbReference type="Proteomes" id="UP001632038"/>
    </source>
</evidence>
<dbReference type="InterPro" id="IPR002156">
    <property type="entry name" value="RNaseH_domain"/>
</dbReference>